<evidence type="ECO:0000256" key="1">
    <source>
        <dbReference type="ARBA" id="ARBA00004651"/>
    </source>
</evidence>
<comment type="similarity">
    <text evidence="2">Belongs to the HupC/HyaC/HydC family.</text>
</comment>
<dbReference type="GO" id="GO:0009055">
    <property type="term" value="F:electron transfer activity"/>
    <property type="evidence" value="ECO:0007669"/>
    <property type="project" value="InterPro"/>
</dbReference>
<keyword evidence="3" id="KW-0813">Transport</keyword>
<feature type="domain" description="Cytochrome b561 bacterial/Ni-hydrogenase" evidence="13">
    <location>
        <begin position="19"/>
        <end position="235"/>
    </location>
</feature>
<evidence type="ECO:0000256" key="6">
    <source>
        <dbReference type="ARBA" id="ARBA00022692"/>
    </source>
</evidence>
<dbReference type="GO" id="GO:0022904">
    <property type="term" value="P:respiratory electron transport chain"/>
    <property type="evidence" value="ECO:0007669"/>
    <property type="project" value="InterPro"/>
</dbReference>
<dbReference type="Pfam" id="PF01292">
    <property type="entry name" value="Ni_hydr_CYTB"/>
    <property type="match status" value="1"/>
</dbReference>
<keyword evidence="9 12" id="KW-1133">Transmembrane helix</keyword>
<feature type="transmembrane region" description="Helical" evidence="12">
    <location>
        <begin position="201"/>
        <end position="223"/>
    </location>
</feature>
<keyword evidence="10" id="KW-0408">Iron</keyword>
<evidence type="ECO:0000313" key="14">
    <source>
        <dbReference type="EMBL" id="NIJ15685.1"/>
    </source>
</evidence>
<dbReference type="GO" id="GO:0020037">
    <property type="term" value="F:heme binding"/>
    <property type="evidence" value="ECO:0007669"/>
    <property type="project" value="TreeGrafter"/>
</dbReference>
<keyword evidence="6 12" id="KW-0812">Transmembrane</keyword>
<dbReference type="SUPFAM" id="SSF81342">
    <property type="entry name" value="Transmembrane di-heme cytochromes"/>
    <property type="match status" value="1"/>
</dbReference>
<accession>A0A846MD37</accession>
<evidence type="ECO:0000256" key="9">
    <source>
        <dbReference type="ARBA" id="ARBA00022989"/>
    </source>
</evidence>
<dbReference type="EMBL" id="JAASQR010000001">
    <property type="protein sequence ID" value="NIJ15685.1"/>
    <property type="molecule type" value="Genomic_DNA"/>
</dbReference>
<protein>
    <submittedName>
        <fullName evidence="14">Thiosulfate reductase cytochrome b subunit</fullName>
    </submittedName>
</protein>
<feature type="transmembrane region" description="Helical" evidence="12">
    <location>
        <begin position="159"/>
        <end position="181"/>
    </location>
</feature>
<evidence type="ECO:0000256" key="2">
    <source>
        <dbReference type="ARBA" id="ARBA00008622"/>
    </source>
</evidence>
<dbReference type="GO" id="GO:0005886">
    <property type="term" value="C:plasma membrane"/>
    <property type="evidence" value="ECO:0007669"/>
    <property type="project" value="UniProtKB-SubCell"/>
</dbReference>
<dbReference type="AlphaFoldDB" id="A0A846MD37"/>
<dbReference type="InterPro" id="IPR016174">
    <property type="entry name" value="Di-haem_cyt_TM"/>
</dbReference>
<organism evidence="14 15">
    <name type="scientific">Sphingobium vermicomposti</name>
    <dbReference type="NCBI Taxonomy" id="529005"/>
    <lineage>
        <taxon>Bacteria</taxon>
        <taxon>Pseudomonadati</taxon>
        <taxon>Pseudomonadota</taxon>
        <taxon>Alphaproteobacteria</taxon>
        <taxon>Sphingomonadales</taxon>
        <taxon>Sphingomonadaceae</taxon>
        <taxon>Sphingobium</taxon>
    </lineage>
</organism>
<keyword evidence="4" id="KW-1003">Cell membrane</keyword>
<dbReference type="RefSeq" id="WP_167302319.1">
    <property type="nucleotide sequence ID" value="NZ_JAASQR010000001.1"/>
</dbReference>
<dbReference type="InterPro" id="IPR051542">
    <property type="entry name" value="Hydrogenase_cytochrome"/>
</dbReference>
<evidence type="ECO:0000256" key="3">
    <source>
        <dbReference type="ARBA" id="ARBA00022448"/>
    </source>
</evidence>
<keyword evidence="5" id="KW-0349">Heme</keyword>
<dbReference type="InterPro" id="IPR000516">
    <property type="entry name" value="Ni-dep_Hydgase_cyt-B"/>
</dbReference>
<sequence>MESAVPPGQTPTVPSVVIRHTWPVRAWHWFNAVLLYILLTSGLGIFNAHPRLYWGQYGANFDSAWLELERFGPLLTLPARYDLAMSRHWHLTAAPLFAFGLLAYMLWSLVSGHISRDLAFRRGELEARHVWQDIRNHARLRFPTGTAALRYNVLQKASYIAIIFIVLPVIILTGLTMSPGMNAAWPWLLDLFGGRQSARSIHFIAAFALVAFFLIHILMVVLAGPINELRSMITGRYRVPEDRP</sequence>
<evidence type="ECO:0000313" key="15">
    <source>
        <dbReference type="Proteomes" id="UP000576821"/>
    </source>
</evidence>
<evidence type="ECO:0000256" key="10">
    <source>
        <dbReference type="ARBA" id="ARBA00023004"/>
    </source>
</evidence>
<name>A0A846MD37_9SPHN</name>
<gene>
    <name evidence="14" type="ORF">FHS54_000634</name>
</gene>
<evidence type="ECO:0000256" key="11">
    <source>
        <dbReference type="ARBA" id="ARBA00023136"/>
    </source>
</evidence>
<dbReference type="InterPro" id="IPR011577">
    <property type="entry name" value="Cyt_b561_bac/Ni-Hgenase"/>
</dbReference>
<comment type="subcellular location">
    <subcellularLocation>
        <location evidence="1">Cell membrane</location>
        <topology evidence="1">Multi-pass membrane protein</topology>
    </subcellularLocation>
</comment>
<dbReference type="Proteomes" id="UP000576821">
    <property type="component" value="Unassembled WGS sequence"/>
</dbReference>
<evidence type="ECO:0000256" key="12">
    <source>
        <dbReference type="SAM" id="Phobius"/>
    </source>
</evidence>
<comment type="caution">
    <text evidence="14">The sequence shown here is derived from an EMBL/GenBank/DDBJ whole genome shotgun (WGS) entry which is preliminary data.</text>
</comment>
<reference evidence="14 15" key="1">
    <citation type="submission" date="2020-03" db="EMBL/GenBank/DDBJ databases">
        <title>Genomic Encyclopedia of Type Strains, Phase IV (KMG-IV): sequencing the most valuable type-strain genomes for metagenomic binning, comparative biology and taxonomic classification.</title>
        <authorList>
            <person name="Goeker M."/>
        </authorList>
    </citation>
    <scope>NUCLEOTIDE SEQUENCE [LARGE SCALE GENOMIC DNA]</scope>
    <source>
        <strain evidence="14 15">DSM 21299</strain>
    </source>
</reference>
<keyword evidence="11 12" id="KW-0472">Membrane</keyword>
<keyword evidence="15" id="KW-1185">Reference proteome</keyword>
<keyword evidence="8" id="KW-0249">Electron transport</keyword>
<dbReference type="Gene3D" id="1.20.950.20">
    <property type="entry name" value="Transmembrane di-heme cytochromes, Chain C"/>
    <property type="match status" value="1"/>
</dbReference>
<evidence type="ECO:0000256" key="4">
    <source>
        <dbReference type="ARBA" id="ARBA00022475"/>
    </source>
</evidence>
<evidence type="ECO:0000256" key="8">
    <source>
        <dbReference type="ARBA" id="ARBA00022982"/>
    </source>
</evidence>
<dbReference type="GO" id="GO:0005506">
    <property type="term" value="F:iron ion binding"/>
    <property type="evidence" value="ECO:0007669"/>
    <property type="project" value="InterPro"/>
</dbReference>
<dbReference type="PANTHER" id="PTHR30485:SF1">
    <property type="entry name" value="CYTOCHROME YDHU-RELATED"/>
    <property type="match status" value="1"/>
</dbReference>
<feature type="transmembrane region" description="Helical" evidence="12">
    <location>
        <begin position="29"/>
        <end position="48"/>
    </location>
</feature>
<dbReference type="PANTHER" id="PTHR30485">
    <property type="entry name" value="NI/FE-HYDROGENASE 1 B-TYPE CYTOCHROME SUBUNIT"/>
    <property type="match status" value="1"/>
</dbReference>
<dbReference type="PRINTS" id="PR00161">
    <property type="entry name" value="NIHGNASECYTB"/>
</dbReference>
<feature type="transmembrane region" description="Helical" evidence="12">
    <location>
        <begin position="89"/>
        <end position="110"/>
    </location>
</feature>
<evidence type="ECO:0000256" key="7">
    <source>
        <dbReference type="ARBA" id="ARBA00022723"/>
    </source>
</evidence>
<evidence type="ECO:0000256" key="5">
    <source>
        <dbReference type="ARBA" id="ARBA00022617"/>
    </source>
</evidence>
<proteinExistence type="inferred from homology"/>
<evidence type="ECO:0000259" key="13">
    <source>
        <dbReference type="Pfam" id="PF01292"/>
    </source>
</evidence>
<keyword evidence="7" id="KW-0479">Metal-binding</keyword>